<evidence type="ECO:0000256" key="8">
    <source>
        <dbReference type="ARBA" id="ARBA00023242"/>
    </source>
</evidence>
<dbReference type="InterPro" id="IPR026910">
    <property type="entry name" value="Shisa"/>
</dbReference>
<feature type="domain" description="Shisa N-terminal" evidence="15">
    <location>
        <begin position="156"/>
        <end position="204"/>
    </location>
</feature>
<proteinExistence type="inferred from homology"/>
<comment type="function">
    <text evidence="9">Can induce apoptosis in a caspase-dependent manner and plays a role in p53/TP53-dependent apoptosis.</text>
</comment>
<keyword evidence="17" id="KW-1185">Reference proteome</keyword>
<evidence type="ECO:0000313" key="17">
    <source>
        <dbReference type="Proteomes" id="UP000001646"/>
    </source>
</evidence>
<dbReference type="InParanoid" id="G1KIA0"/>
<dbReference type="Proteomes" id="UP000001646">
    <property type="component" value="Chromosome 2"/>
</dbReference>
<evidence type="ECO:0000256" key="14">
    <source>
        <dbReference type="SAM" id="Phobius"/>
    </source>
</evidence>
<reference evidence="16" key="3">
    <citation type="submission" date="2025-09" db="UniProtKB">
        <authorList>
            <consortium name="Ensembl"/>
        </authorList>
    </citation>
    <scope>IDENTIFICATION</scope>
</reference>
<feature type="region of interest" description="Disordered" evidence="13">
    <location>
        <begin position="344"/>
        <end position="366"/>
    </location>
</feature>
<evidence type="ECO:0000256" key="9">
    <source>
        <dbReference type="ARBA" id="ARBA00037507"/>
    </source>
</evidence>
<evidence type="ECO:0000256" key="3">
    <source>
        <dbReference type="ARBA" id="ARBA00022692"/>
    </source>
</evidence>
<reference evidence="16 17" key="1">
    <citation type="submission" date="2009-12" db="EMBL/GenBank/DDBJ databases">
        <title>The Genome Sequence of Anolis carolinensis (Green Anole Lizard).</title>
        <authorList>
            <consortium name="The Genome Sequencing Platform"/>
            <person name="Di Palma F."/>
            <person name="Alfoldi J."/>
            <person name="Heiman D."/>
            <person name="Young S."/>
            <person name="Grabherr M."/>
            <person name="Johnson J."/>
            <person name="Lander E.S."/>
            <person name="Lindblad-Toh K."/>
        </authorList>
    </citation>
    <scope>NUCLEOTIDE SEQUENCE [LARGE SCALE GENOMIC DNA]</scope>
    <source>
        <strain evidence="16 17">JBL SC #1</strain>
    </source>
</reference>
<dbReference type="Pfam" id="PF13908">
    <property type="entry name" value="Shisa_N"/>
    <property type="match status" value="1"/>
</dbReference>
<evidence type="ECO:0000313" key="16">
    <source>
        <dbReference type="Ensembl" id="ENSACAP00000008725.4"/>
    </source>
</evidence>
<dbReference type="Ensembl" id="ENSACAT00000008912.4">
    <property type="protein sequence ID" value="ENSACAP00000008725.4"/>
    <property type="gene ID" value="ENSACAG00000008923.4"/>
</dbReference>
<feature type="region of interest" description="Disordered" evidence="13">
    <location>
        <begin position="1"/>
        <end position="23"/>
    </location>
</feature>
<keyword evidence="5" id="KW-0256">Endoplasmic reticulum</keyword>
<evidence type="ECO:0000259" key="15">
    <source>
        <dbReference type="Pfam" id="PF13908"/>
    </source>
</evidence>
<evidence type="ECO:0000256" key="6">
    <source>
        <dbReference type="ARBA" id="ARBA00022989"/>
    </source>
</evidence>
<evidence type="ECO:0000256" key="10">
    <source>
        <dbReference type="ARBA" id="ARBA00038108"/>
    </source>
</evidence>
<feature type="region of interest" description="Disordered" evidence="13">
    <location>
        <begin position="59"/>
        <end position="104"/>
    </location>
</feature>
<protein>
    <recommendedName>
        <fullName evidence="11">Protein shisa-5</fullName>
    </recommendedName>
    <alternativeName>
        <fullName evidence="12">Scotin</fullName>
    </alternativeName>
</protein>
<comment type="similarity">
    <text evidence="10">Belongs to the shisa family.</text>
</comment>
<evidence type="ECO:0000256" key="11">
    <source>
        <dbReference type="ARBA" id="ARBA00040441"/>
    </source>
</evidence>
<evidence type="ECO:0000256" key="2">
    <source>
        <dbReference type="ARBA" id="ARBA00004126"/>
    </source>
</evidence>
<dbReference type="HOGENOM" id="CLU_093192_1_0_1"/>
<reference evidence="16" key="2">
    <citation type="submission" date="2025-08" db="UniProtKB">
        <authorList>
            <consortium name="Ensembl"/>
        </authorList>
    </citation>
    <scope>IDENTIFICATION</scope>
</reference>
<evidence type="ECO:0000256" key="1">
    <source>
        <dbReference type="ARBA" id="ARBA00004115"/>
    </source>
</evidence>
<feature type="transmembrane region" description="Helical" evidence="14">
    <location>
        <begin position="131"/>
        <end position="149"/>
    </location>
</feature>
<evidence type="ECO:0000256" key="7">
    <source>
        <dbReference type="ARBA" id="ARBA00023136"/>
    </source>
</evidence>
<comment type="subcellular location">
    <subcellularLocation>
        <location evidence="1">Endoplasmic reticulum membrane</location>
        <topology evidence="1">Single-pass type I membrane protein</topology>
    </subcellularLocation>
    <subcellularLocation>
        <location evidence="2">Nucleus membrane</location>
    </subcellularLocation>
</comment>
<accession>G1KIA0</accession>
<keyword evidence="6 14" id="KW-1133">Transmembrane helix</keyword>
<dbReference type="GeneTree" id="ENSGT00390000008296"/>
<evidence type="ECO:0000256" key="5">
    <source>
        <dbReference type="ARBA" id="ARBA00022824"/>
    </source>
</evidence>
<sequence length="366" mass="39570">MQFDTTRTQCNATQGTKQIPKRHCARSEAGRECLAFPPGPSLSLGVAACSLPLRRLEGAGERESAARGGRRRRERQEAGPSQPFPLQANTAWPGEPPKEEGPLLRPRGFLQPPLFLSSSFPFASKGKRTSMATVASPLLSLCALLFGLLPPGGFCESCETYQDSDGHLYLGTSCTDFCCGSCLNRYCCSDLSQKLDKYNQLMCNLQLLESRTSPPAMGVAMKFESEFRQFPGVTFIVIGVTVFILIVTLIVVCFTCSCCCLYKACRGQPRPVVTTTTATTVVQVPYPQQPGMATGYPPGVYQGYSPIPVQPQHGMPAAPYPTQYPPPYVAQPSGPPAYHETMAAGAGAPASQPPYNPAYMDHTKSY</sequence>
<dbReference type="GO" id="GO:0006915">
    <property type="term" value="P:apoptotic process"/>
    <property type="evidence" value="ECO:0007669"/>
    <property type="project" value="UniProtKB-KW"/>
</dbReference>
<evidence type="ECO:0000256" key="13">
    <source>
        <dbReference type="SAM" id="MobiDB-lite"/>
    </source>
</evidence>
<keyword evidence="3 14" id="KW-0812">Transmembrane</keyword>
<dbReference type="Bgee" id="ENSACAG00000008923">
    <property type="expression patterns" value="Expressed in liver and 12 other cell types or tissues"/>
</dbReference>
<dbReference type="GO" id="GO:0031965">
    <property type="term" value="C:nuclear membrane"/>
    <property type="evidence" value="ECO:0007669"/>
    <property type="project" value="UniProtKB-SubCell"/>
</dbReference>
<gene>
    <name evidence="16" type="primary">SHISA5</name>
</gene>
<feature type="transmembrane region" description="Helical" evidence="14">
    <location>
        <begin position="235"/>
        <end position="262"/>
    </location>
</feature>
<dbReference type="AlphaFoldDB" id="G1KIA0"/>
<keyword evidence="8" id="KW-0539">Nucleus</keyword>
<feature type="compositionally biased region" description="Polar residues" evidence="13">
    <location>
        <begin position="1"/>
        <end position="17"/>
    </location>
</feature>
<dbReference type="PANTHER" id="PTHR31395">
    <property type="entry name" value="SHISA"/>
    <property type="match status" value="1"/>
</dbReference>
<evidence type="ECO:0000256" key="12">
    <source>
        <dbReference type="ARBA" id="ARBA00041983"/>
    </source>
</evidence>
<dbReference type="eggNOG" id="ENOG502S2Y4">
    <property type="taxonomic scope" value="Eukaryota"/>
</dbReference>
<dbReference type="InterPro" id="IPR053891">
    <property type="entry name" value="Shisa_N"/>
</dbReference>
<keyword evidence="4" id="KW-0053">Apoptosis</keyword>
<organism evidence="16 17">
    <name type="scientific">Anolis carolinensis</name>
    <name type="common">Green anole</name>
    <name type="synonym">American chameleon</name>
    <dbReference type="NCBI Taxonomy" id="28377"/>
    <lineage>
        <taxon>Eukaryota</taxon>
        <taxon>Metazoa</taxon>
        <taxon>Chordata</taxon>
        <taxon>Craniata</taxon>
        <taxon>Vertebrata</taxon>
        <taxon>Euteleostomi</taxon>
        <taxon>Lepidosauria</taxon>
        <taxon>Squamata</taxon>
        <taxon>Bifurcata</taxon>
        <taxon>Unidentata</taxon>
        <taxon>Episquamata</taxon>
        <taxon>Toxicofera</taxon>
        <taxon>Iguania</taxon>
        <taxon>Dactyloidae</taxon>
        <taxon>Anolis</taxon>
    </lineage>
</organism>
<dbReference type="PANTHER" id="PTHR31395:SF14">
    <property type="entry name" value="PROTEIN SHISA-5"/>
    <property type="match status" value="1"/>
</dbReference>
<evidence type="ECO:0000256" key="4">
    <source>
        <dbReference type="ARBA" id="ARBA00022703"/>
    </source>
</evidence>
<name>G1KIA0_ANOCA</name>
<keyword evidence="7 14" id="KW-0472">Membrane</keyword>
<dbReference type="GO" id="GO:0005789">
    <property type="term" value="C:endoplasmic reticulum membrane"/>
    <property type="evidence" value="ECO:0007669"/>
    <property type="project" value="UniProtKB-SubCell"/>
</dbReference>